<dbReference type="InterPro" id="IPR036691">
    <property type="entry name" value="Endo/exonu/phosph_ase_sf"/>
</dbReference>
<evidence type="ECO:0000313" key="1">
    <source>
        <dbReference type="EMBL" id="KAF5194382.1"/>
    </source>
</evidence>
<dbReference type="PANTHER" id="PTHR33710">
    <property type="entry name" value="BNAC02G09200D PROTEIN"/>
    <property type="match status" value="1"/>
</dbReference>
<keyword evidence="2" id="KW-1185">Reference proteome</keyword>
<sequence length="232" mass="27339">MKISKRGGRRPIRTAMEDFFTFMNACNLQESEFQGNDVTWCNNRNGAMRIVARLDKAFINMEWFNRYRGWKYRVLSRLGSNHAPLVGESVVCPKPKNIPFRFNKCWARHSCFLPFVAESWNQPLLGPPIFRVVRKLHRLKQHLKVWNCQVFGGDDRNLTKAQKDFQQFHIVADQHLEDERVTEVLLEKEIILEGALADKASLIRQKSRMRMDEKYCVFSFNAQNSIKSFVYF</sequence>
<evidence type="ECO:0000313" key="2">
    <source>
        <dbReference type="Proteomes" id="UP000554482"/>
    </source>
</evidence>
<organism evidence="1 2">
    <name type="scientific">Thalictrum thalictroides</name>
    <name type="common">Rue-anemone</name>
    <name type="synonym">Anemone thalictroides</name>
    <dbReference type="NCBI Taxonomy" id="46969"/>
    <lineage>
        <taxon>Eukaryota</taxon>
        <taxon>Viridiplantae</taxon>
        <taxon>Streptophyta</taxon>
        <taxon>Embryophyta</taxon>
        <taxon>Tracheophyta</taxon>
        <taxon>Spermatophyta</taxon>
        <taxon>Magnoliopsida</taxon>
        <taxon>Ranunculales</taxon>
        <taxon>Ranunculaceae</taxon>
        <taxon>Thalictroideae</taxon>
        <taxon>Thalictrum</taxon>
    </lineage>
</organism>
<dbReference type="PANTHER" id="PTHR33710:SF71">
    <property type="entry name" value="ENDONUCLEASE_EXONUCLEASE_PHOSPHATASE DOMAIN-CONTAINING PROTEIN"/>
    <property type="match status" value="1"/>
</dbReference>
<protein>
    <submittedName>
        <fullName evidence="1">Uncharacterized protein</fullName>
    </submittedName>
</protein>
<dbReference type="OrthoDB" id="1932741at2759"/>
<accession>A0A7J6WDY6</accession>
<dbReference type="AlphaFoldDB" id="A0A7J6WDY6"/>
<dbReference type="Proteomes" id="UP000554482">
    <property type="component" value="Unassembled WGS sequence"/>
</dbReference>
<reference evidence="1 2" key="1">
    <citation type="submission" date="2020-06" db="EMBL/GenBank/DDBJ databases">
        <title>Transcriptomic and genomic resources for Thalictrum thalictroides and T. hernandezii: Facilitating candidate gene discovery in an emerging model plant lineage.</title>
        <authorList>
            <person name="Arias T."/>
            <person name="Riano-Pachon D.M."/>
            <person name="Di Stilio V.S."/>
        </authorList>
    </citation>
    <scope>NUCLEOTIDE SEQUENCE [LARGE SCALE GENOMIC DNA]</scope>
    <source>
        <strain evidence="2">cv. WT478/WT964</strain>
        <tissue evidence="1">Leaves</tissue>
    </source>
</reference>
<name>A0A7J6WDY6_THATH</name>
<comment type="caution">
    <text evidence="1">The sequence shown here is derived from an EMBL/GenBank/DDBJ whole genome shotgun (WGS) entry which is preliminary data.</text>
</comment>
<dbReference type="EMBL" id="JABWDY010018779">
    <property type="protein sequence ID" value="KAF5194382.1"/>
    <property type="molecule type" value="Genomic_DNA"/>
</dbReference>
<dbReference type="SUPFAM" id="SSF56219">
    <property type="entry name" value="DNase I-like"/>
    <property type="match status" value="1"/>
</dbReference>
<gene>
    <name evidence="1" type="ORF">FRX31_016033</name>
</gene>
<proteinExistence type="predicted"/>